<reference evidence="7 8" key="1">
    <citation type="submission" date="2024-06" db="EMBL/GenBank/DDBJ databases">
        <authorList>
            <person name="Lee S.D."/>
        </authorList>
    </citation>
    <scope>NUCLEOTIDE SEQUENCE [LARGE SCALE GENOMIC DNA]</scope>
    <source>
        <strain evidence="7 8">N1-10</strain>
    </source>
</reference>
<sequence length="343" mass="35330">MNKAALGIGAGIATPIVLVMTIALAAGGATAVTPDAVAGTSNCSTPVTVGSPAAGGVSLTSEQVSNAQIIYQVSADLNLPQQAAVIAIATAMQESSLVNLPSGDLDSIGLFQQRPSQGWGSPSQLMDPVYASKAFYSRLVQVSNWQNLPVGQAAQDVQQSAYPDAYAKWESLARQLVATASGGATNCSGGDGDGNGGAITNPVRLPEGFTLPTGTPVAVVTAIKFAVSKLGLPYQWGGTGDPSYDCSGLMMMAYQAAGVTITRTTYTQVNDGTPVYNASDLKPGDLIFTAGSDGTVTNPGHVGMFLGDDLVIDAPRTGKDIEITKFDDGYWNKEAVAFRRIVQ</sequence>
<dbReference type="InterPro" id="IPR000064">
    <property type="entry name" value="NLP_P60_dom"/>
</dbReference>
<evidence type="ECO:0000256" key="1">
    <source>
        <dbReference type="ARBA" id="ARBA00007074"/>
    </source>
</evidence>
<dbReference type="PANTHER" id="PTHR47053">
    <property type="entry name" value="MUREIN DD-ENDOPEPTIDASE MEPH-RELATED"/>
    <property type="match status" value="1"/>
</dbReference>
<keyword evidence="5" id="KW-0732">Signal</keyword>
<dbReference type="Gene3D" id="3.90.1720.10">
    <property type="entry name" value="endopeptidase domain like (from Nostoc punctiforme)"/>
    <property type="match status" value="1"/>
</dbReference>
<dbReference type="InterPro" id="IPR038765">
    <property type="entry name" value="Papain-like_cys_pep_sf"/>
</dbReference>
<dbReference type="Pfam" id="PF00877">
    <property type="entry name" value="NLPC_P60"/>
    <property type="match status" value="1"/>
</dbReference>
<dbReference type="Proteomes" id="UP001592581">
    <property type="component" value="Unassembled WGS sequence"/>
</dbReference>
<keyword evidence="4" id="KW-0788">Thiol protease</keyword>
<organism evidence="7 8">
    <name type="scientific">Streptacidiphilus jeojiensis</name>
    <dbReference type="NCBI Taxonomy" id="3229225"/>
    <lineage>
        <taxon>Bacteria</taxon>
        <taxon>Bacillati</taxon>
        <taxon>Actinomycetota</taxon>
        <taxon>Actinomycetes</taxon>
        <taxon>Kitasatosporales</taxon>
        <taxon>Streptomycetaceae</taxon>
        <taxon>Streptacidiphilus</taxon>
    </lineage>
</organism>
<dbReference type="PROSITE" id="PS51935">
    <property type="entry name" value="NLPC_P60"/>
    <property type="match status" value="1"/>
</dbReference>
<keyword evidence="8" id="KW-1185">Reference proteome</keyword>
<feature type="signal peptide" evidence="5">
    <location>
        <begin position="1"/>
        <end position="25"/>
    </location>
</feature>
<comment type="caution">
    <text evidence="7">The sequence shown here is derived from an EMBL/GenBank/DDBJ whole genome shotgun (WGS) entry which is preliminary data.</text>
</comment>
<gene>
    <name evidence="7" type="ORF">ABUW04_32210</name>
</gene>
<accession>A0ABV6XXC2</accession>
<dbReference type="InterPro" id="IPR051202">
    <property type="entry name" value="Peptidase_C40"/>
</dbReference>
<evidence type="ECO:0000313" key="8">
    <source>
        <dbReference type="Proteomes" id="UP001592581"/>
    </source>
</evidence>
<feature type="chain" id="PRO_5046437670" evidence="5">
    <location>
        <begin position="26"/>
        <end position="343"/>
    </location>
</feature>
<evidence type="ECO:0000256" key="2">
    <source>
        <dbReference type="ARBA" id="ARBA00022670"/>
    </source>
</evidence>
<evidence type="ECO:0000256" key="4">
    <source>
        <dbReference type="ARBA" id="ARBA00022807"/>
    </source>
</evidence>
<keyword evidence="3" id="KW-0378">Hydrolase</keyword>
<evidence type="ECO:0000259" key="6">
    <source>
        <dbReference type="PROSITE" id="PS51935"/>
    </source>
</evidence>
<feature type="domain" description="NlpC/P60" evidence="6">
    <location>
        <begin position="216"/>
        <end position="342"/>
    </location>
</feature>
<comment type="similarity">
    <text evidence="1">Belongs to the peptidase C40 family.</text>
</comment>
<name>A0ABV6XXC2_9ACTN</name>
<keyword evidence="2" id="KW-0645">Protease</keyword>
<dbReference type="PANTHER" id="PTHR47053:SF3">
    <property type="entry name" value="GAMMA-D-GLUTAMYL-L-LYSINE DIPEPTIDYL-PEPTIDASE"/>
    <property type="match status" value="1"/>
</dbReference>
<evidence type="ECO:0000256" key="5">
    <source>
        <dbReference type="SAM" id="SignalP"/>
    </source>
</evidence>
<dbReference type="SUPFAM" id="SSF54001">
    <property type="entry name" value="Cysteine proteinases"/>
    <property type="match status" value="1"/>
</dbReference>
<dbReference type="EMBL" id="JBEUKS010000014">
    <property type="protein sequence ID" value="MFC1442923.1"/>
    <property type="molecule type" value="Genomic_DNA"/>
</dbReference>
<protein>
    <submittedName>
        <fullName evidence="7">NlpC/P60 family protein</fullName>
    </submittedName>
</protein>
<evidence type="ECO:0000313" key="7">
    <source>
        <dbReference type="EMBL" id="MFC1442923.1"/>
    </source>
</evidence>
<evidence type="ECO:0000256" key="3">
    <source>
        <dbReference type="ARBA" id="ARBA00022801"/>
    </source>
</evidence>
<proteinExistence type="inferred from homology"/>
<dbReference type="RefSeq" id="WP_380568019.1">
    <property type="nucleotide sequence ID" value="NZ_JBEUKS010000014.1"/>
</dbReference>